<gene>
    <name evidence="1" type="ORF">SAMN02745131_00588</name>
</gene>
<organism evidence="1 2">
    <name type="scientific">Flavisolibacter ginsengisoli DSM 18119</name>
    <dbReference type="NCBI Taxonomy" id="1121884"/>
    <lineage>
        <taxon>Bacteria</taxon>
        <taxon>Pseudomonadati</taxon>
        <taxon>Bacteroidota</taxon>
        <taxon>Chitinophagia</taxon>
        <taxon>Chitinophagales</taxon>
        <taxon>Chitinophagaceae</taxon>
        <taxon>Flavisolibacter</taxon>
    </lineage>
</organism>
<dbReference type="OrthoDB" id="652988at2"/>
<dbReference type="NCBIfam" id="TIGR04183">
    <property type="entry name" value="Por_Secre_tail"/>
    <property type="match status" value="1"/>
</dbReference>
<accession>A0A1M4UAK9</accession>
<dbReference type="STRING" id="1121884.SAMN02745131_00588"/>
<dbReference type="EMBL" id="FQUU01000002">
    <property type="protein sequence ID" value="SHE53911.1"/>
    <property type="molecule type" value="Genomic_DNA"/>
</dbReference>
<dbReference type="RefSeq" id="WP_139256321.1">
    <property type="nucleotide sequence ID" value="NZ_FQUU01000002.1"/>
</dbReference>
<dbReference type="Gene3D" id="2.60.120.260">
    <property type="entry name" value="Galactose-binding domain-like"/>
    <property type="match status" value="1"/>
</dbReference>
<reference evidence="1 2" key="1">
    <citation type="submission" date="2016-11" db="EMBL/GenBank/DDBJ databases">
        <authorList>
            <person name="Jaros S."/>
            <person name="Januszkiewicz K."/>
            <person name="Wedrychowicz H."/>
        </authorList>
    </citation>
    <scope>NUCLEOTIDE SEQUENCE [LARGE SCALE GENOMIC DNA]</scope>
    <source>
        <strain evidence="1 2">DSM 18119</strain>
    </source>
</reference>
<dbReference type="InterPro" id="IPR026444">
    <property type="entry name" value="Secre_tail"/>
</dbReference>
<dbReference type="AlphaFoldDB" id="A0A1M4UAK9"/>
<proteinExistence type="predicted"/>
<dbReference type="Proteomes" id="UP000184048">
    <property type="component" value="Unassembled WGS sequence"/>
</dbReference>
<dbReference type="InterPro" id="IPR008979">
    <property type="entry name" value="Galactose-bd-like_sf"/>
</dbReference>
<evidence type="ECO:0000313" key="1">
    <source>
        <dbReference type="EMBL" id="SHE53911.1"/>
    </source>
</evidence>
<protein>
    <submittedName>
        <fullName evidence="1">Por secretion system C-terminal sorting domain-containing protein</fullName>
    </submittedName>
</protein>
<dbReference type="SUPFAM" id="SSF49785">
    <property type="entry name" value="Galactose-binding domain-like"/>
    <property type="match status" value="1"/>
</dbReference>
<name>A0A1M4UAK9_9BACT</name>
<keyword evidence="2" id="KW-1185">Reference proteome</keyword>
<evidence type="ECO:0000313" key="2">
    <source>
        <dbReference type="Proteomes" id="UP000184048"/>
    </source>
</evidence>
<sequence>MPTAPSCIVLTGNAANVDIRYDLTGFRPKAAVLTDGGNQNIHLTYMTECAIPSASYATSTGTDLLSNCFTFASEPHNTKSGAAVNNAISAIKDFVSKGGNFLAQCEAINNYENNSSGRFQTNSGITISNANIGTTLLYPNPDLSFCQFEGDYNASLGGSLKNWKIIGATVNNEHDFATGTGSNTSSIGASVSKYLYGKGSLVFYLGNHSFAATGLAGINGMRMYMNAFLTPSNTNCPILTYIPLGVKLIQFSGRVKNKTIHLTWDVDGNETAKRFEVEQSIDGNNFVLLDTIAIRNKNGKGKYYFSKIQTTPAHYYRLKIINKDGLKQYSNVLLLQEEVSHEQNPLVVFDNPVYNELSFSFRARQRTVINIILYNSMGSIIYSNNFNCMEGVNRFTLPVECLVAKGSYLIDVIDHSERYSAKVIKR</sequence>